<dbReference type="EMBL" id="JAYLLH010000001">
    <property type="protein sequence ID" value="MEC3859885.1"/>
    <property type="molecule type" value="Genomic_DNA"/>
</dbReference>
<sequence>MTALAPILRAQIAASGPLTVAQYMATCLLHPEHGYYTTAQPFGAAGDFVTAPEISQMFGELIGLSLAQAWLDQGAPTPFVLAEPGPGRGTLMADILRATARVPGFHAAARIVLVEASPALRATQRETLKTSPVTWADSVDALPDAPLFLVANEFFDALPIRQFIRRGDGWAERVIGLSGGALSFGETAPVPHAALAHRLQDTKDGDLIETCAPAQAIAATIGTRIKAHGGAALLIDYGDWRSLGDTFQAVQAHKPVDPLAAPGQCDLTAHVDFEALAQAVPCRFTRLTPQGIFLERLGLTQRAQALARGLQGATLDQHIAAHRRLTHPKEMGTLFKILGLYPDGSQPPPGLDP</sequence>
<dbReference type="GO" id="GO:0008168">
    <property type="term" value="F:methyltransferase activity"/>
    <property type="evidence" value="ECO:0007669"/>
    <property type="project" value="UniProtKB-KW"/>
</dbReference>
<keyword evidence="4" id="KW-1185">Reference proteome</keyword>
<evidence type="ECO:0000256" key="2">
    <source>
        <dbReference type="ARBA" id="ARBA00022679"/>
    </source>
</evidence>
<keyword evidence="2 3" id="KW-0808">Transferase</keyword>
<reference evidence="3 4" key="1">
    <citation type="submission" date="2024-01" db="EMBL/GenBank/DDBJ databases">
        <title>Mesobacterium rodlantinim sp. nov., isolated from shallow sea hydrothermal systems off Kueishantao Island.</title>
        <authorList>
            <person name="Su Z."/>
            <person name="Tang K."/>
        </authorList>
    </citation>
    <scope>NUCLEOTIDE SEQUENCE [LARGE SCALE GENOMIC DNA]</scope>
    <source>
        <strain evidence="3 4">TK19101</strain>
    </source>
</reference>
<gene>
    <name evidence="3" type="ORF">VK792_01190</name>
</gene>
<dbReference type="Proteomes" id="UP001348149">
    <property type="component" value="Unassembled WGS sequence"/>
</dbReference>
<accession>A0ABU6HDE3</accession>
<dbReference type="InterPro" id="IPR029063">
    <property type="entry name" value="SAM-dependent_MTases_sf"/>
</dbReference>
<dbReference type="GO" id="GO:0032259">
    <property type="term" value="P:methylation"/>
    <property type="evidence" value="ECO:0007669"/>
    <property type="project" value="UniProtKB-KW"/>
</dbReference>
<evidence type="ECO:0000313" key="3">
    <source>
        <dbReference type="EMBL" id="MEC3859885.1"/>
    </source>
</evidence>
<dbReference type="Pfam" id="PF02636">
    <property type="entry name" value="Methyltransf_28"/>
    <property type="match status" value="1"/>
</dbReference>
<name>A0ABU6HDE3_9RHOB</name>
<dbReference type="EC" id="2.1.1.-" evidence="3"/>
<dbReference type="Gene3D" id="3.40.50.12710">
    <property type="match status" value="1"/>
</dbReference>
<organism evidence="3 4">
    <name type="scientific">Mesobacterium hydrothermale</name>
    <dbReference type="NCBI Taxonomy" id="3111907"/>
    <lineage>
        <taxon>Bacteria</taxon>
        <taxon>Pseudomonadati</taxon>
        <taxon>Pseudomonadota</taxon>
        <taxon>Alphaproteobacteria</taxon>
        <taxon>Rhodobacterales</taxon>
        <taxon>Roseobacteraceae</taxon>
        <taxon>Mesobacterium</taxon>
    </lineage>
</organism>
<dbReference type="PANTHER" id="PTHR12049">
    <property type="entry name" value="PROTEIN ARGININE METHYLTRANSFERASE NDUFAF7, MITOCHONDRIAL"/>
    <property type="match status" value="1"/>
</dbReference>
<dbReference type="SUPFAM" id="SSF53335">
    <property type="entry name" value="S-adenosyl-L-methionine-dependent methyltransferases"/>
    <property type="match status" value="1"/>
</dbReference>
<evidence type="ECO:0000256" key="1">
    <source>
        <dbReference type="ARBA" id="ARBA00022603"/>
    </source>
</evidence>
<comment type="caution">
    <text evidence="3">The sequence shown here is derived from an EMBL/GenBank/DDBJ whole genome shotgun (WGS) entry which is preliminary data.</text>
</comment>
<evidence type="ECO:0000313" key="4">
    <source>
        <dbReference type="Proteomes" id="UP001348149"/>
    </source>
</evidence>
<dbReference type="PANTHER" id="PTHR12049:SF7">
    <property type="entry name" value="PROTEIN ARGININE METHYLTRANSFERASE NDUFAF7, MITOCHONDRIAL"/>
    <property type="match status" value="1"/>
</dbReference>
<dbReference type="RefSeq" id="WP_326295452.1">
    <property type="nucleotide sequence ID" value="NZ_JAYLLH010000001.1"/>
</dbReference>
<protein>
    <submittedName>
        <fullName evidence="3">SAM-dependent methyltransferase</fullName>
        <ecNumber evidence="3">2.1.1.-</ecNumber>
    </submittedName>
</protein>
<dbReference type="InterPro" id="IPR003788">
    <property type="entry name" value="NDUFAF7"/>
</dbReference>
<dbReference type="InterPro" id="IPR038375">
    <property type="entry name" value="NDUFAF7_sf"/>
</dbReference>
<proteinExistence type="predicted"/>
<keyword evidence="1 3" id="KW-0489">Methyltransferase</keyword>